<evidence type="ECO:0000313" key="1">
    <source>
        <dbReference type="EMBL" id="SVE20612.1"/>
    </source>
</evidence>
<gene>
    <name evidence="1" type="ORF">METZ01_LOCUS473466</name>
</gene>
<name>A0A383BL36_9ZZZZ</name>
<accession>A0A383BL36</accession>
<dbReference type="EMBL" id="UINC01201323">
    <property type="protein sequence ID" value="SVE20612.1"/>
    <property type="molecule type" value="Genomic_DNA"/>
</dbReference>
<proteinExistence type="predicted"/>
<organism evidence="1">
    <name type="scientific">marine metagenome</name>
    <dbReference type="NCBI Taxonomy" id="408172"/>
    <lineage>
        <taxon>unclassified sequences</taxon>
        <taxon>metagenomes</taxon>
        <taxon>ecological metagenomes</taxon>
    </lineage>
</organism>
<dbReference type="AlphaFoldDB" id="A0A383BL36"/>
<sequence length="116" mass="13611">MERHCITAAQSRGIFRDSYREYERKAKIASKLLKNNQFKWGIQEDGNNCNLTIYTQGVLDGNSYLIEVQCQISNAYRRCVNNWFNDDKADHMVCARIMFKDAGDSRKTVNRSFFIR</sequence>
<reference evidence="1" key="1">
    <citation type="submission" date="2018-05" db="EMBL/GenBank/DDBJ databases">
        <authorList>
            <person name="Lanie J.A."/>
            <person name="Ng W.-L."/>
            <person name="Kazmierczak K.M."/>
            <person name="Andrzejewski T.M."/>
            <person name="Davidsen T.M."/>
            <person name="Wayne K.J."/>
            <person name="Tettelin H."/>
            <person name="Glass J.I."/>
            <person name="Rusch D."/>
            <person name="Podicherti R."/>
            <person name="Tsui H.-C.T."/>
            <person name="Winkler M.E."/>
        </authorList>
    </citation>
    <scope>NUCLEOTIDE SEQUENCE</scope>
</reference>
<protein>
    <submittedName>
        <fullName evidence="1">Uncharacterized protein</fullName>
    </submittedName>
</protein>